<evidence type="ECO:0000259" key="10">
    <source>
        <dbReference type="Pfam" id="PF08245"/>
    </source>
</evidence>
<dbReference type="SUPFAM" id="SSF51984">
    <property type="entry name" value="MurCD N-terminal domain"/>
    <property type="match status" value="1"/>
</dbReference>
<dbReference type="Proteomes" id="UP000058636">
    <property type="component" value="Unassembled WGS sequence"/>
</dbReference>
<comment type="similarity">
    <text evidence="7">Belongs to the MurCDEF family.</text>
</comment>
<keyword evidence="7 8" id="KW-0573">Peptidoglycan synthesis</keyword>
<dbReference type="NCBIfam" id="TIGR01087">
    <property type="entry name" value="murD"/>
    <property type="match status" value="1"/>
</dbReference>
<dbReference type="Pfam" id="PF08245">
    <property type="entry name" value="Mur_ligase_M"/>
    <property type="match status" value="1"/>
</dbReference>
<dbReference type="PANTHER" id="PTHR43692:SF1">
    <property type="entry name" value="UDP-N-ACETYLMURAMOYLALANINE--D-GLUTAMATE LIGASE"/>
    <property type="match status" value="1"/>
</dbReference>
<evidence type="ECO:0000259" key="9">
    <source>
        <dbReference type="Pfam" id="PF02875"/>
    </source>
</evidence>
<keyword evidence="5 7" id="KW-0547">Nucleotide-binding</keyword>
<comment type="function">
    <text evidence="7 8">Cell wall formation. Catalyzes the addition of glutamate to the nucleotide precursor UDP-N-acetylmuramoyl-L-alanine (UMA).</text>
</comment>
<evidence type="ECO:0000256" key="8">
    <source>
        <dbReference type="RuleBase" id="RU003664"/>
    </source>
</evidence>
<dbReference type="GO" id="GO:0008764">
    <property type="term" value="F:UDP-N-acetylmuramoylalanine-D-glutamate ligase activity"/>
    <property type="evidence" value="ECO:0007669"/>
    <property type="project" value="UniProtKB-UniRule"/>
</dbReference>
<proteinExistence type="inferred from homology"/>
<dbReference type="Pfam" id="PF21377">
    <property type="entry name" value="MurD_N"/>
    <property type="match status" value="1"/>
</dbReference>
<dbReference type="InterPro" id="IPR004101">
    <property type="entry name" value="Mur_ligase_C"/>
</dbReference>
<evidence type="ECO:0000256" key="6">
    <source>
        <dbReference type="ARBA" id="ARBA00022840"/>
    </source>
</evidence>
<comment type="subcellular location">
    <subcellularLocation>
        <location evidence="1 7 8">Cytoplasm</location>
    </subcellularLocation>
</comment>
<evidence type="ECO:0000313" key="12">
    <source>
        <dbReference type="Proteomes" id="UP000058636"/>
    </source>
</evidence>
<dbReference type="Gene3D" id="3.90.190.20">
    <property type="entry name" value="Mur ligase, C-terminal domain"/>
    <property type="match status" value="1"/>
</dbReference>
<feature type="domain" description="Mur ligase C-terminal" evidence="9">
    <location>
        <begin position="292"/>
        <end position="400"/>
    </location>
</feature>
<feature type="binding site" evidence="7">
    <location>
        <begin position="109"/>
        <end position="115"/>
    </location>
    <ligand>
        <name>ATP</name>
        <dbReference type="ChEBI" id="CHEBI:30616"/>
    </ligand>
</feature>
<dbReference type="UniPathway" id="UPA00219"/>
<comment type="caution">
    <text evidence="11">The sequence shown here is derived from an EMBL/GenBank/DDBJ whole genome shotgun (WGS) entry which is preliminary data.</text>
</comment>
<dbReference type="Gene3D" id="3.40.1190.10">
    <property type="entry name" value="Mur-like, catalytic domain"/>
    <property type="match status" value="1"/>
</dbReference>
<comment type="catalytic activity">
    <reaction evidence="7 8">
        <text>UDP-N-acetyl-alpha-D-muramoyl-L-alanine + D-glutamate + ATP = UDP-N-acetyl-alpha-D-muramoyl-L-alanyl-D-glutamate + ADP + phosphate + H(+)</text>
        <dbReference type="Rhea" id="RHEA:16429"/>
        <dbReference type="ChEBI" id="CHEBI:15378"/>
        <dbReference type="ChEBI" id="CHEBI:29986"/>
        <dbReference type="ChEBI" id="CHEBI:30616"/>
        <dbReference type="ChEBI" id="CHEBI:43474"/>
        <dbReference type="ChEBI" id="CHEBI:83898"/>
        <dbReference type="ChEBI" id="CHEBI:83900"/>
        <dbReference type="ChEBI" id="CHEBI:456216"/>
        <dbReference type="EC" id="6.3.2.9"/>
    </reaction>
</comment>
<dbReference type="GO" id="GO:0071555">
    <property type="term" value="P:cell wall organization"/>
    <property type="evidence" value="ECO:0007669"/>
    <property type="project" value="UniProtKB-KW"/>
</dbReference>
<dbReference type="InterPro" id="IPR036565">
    <property type="entry name" value="Mur-like_cat_sf"/>
</dbReference>
<dbReference type="GO" id="GO:0009252">
    <property type="term" value="P:peptidoglycan biosynthetic process"/>
    <property type="evidence" value="ECO:0007669"/>
    <property type="project" value="UniProtKB-UniRule"/>
</dbReference>
<evidence type="ECO:0000256" key="1">
    <source>
        <dbReference type="ARBA" id="ARBA00004496"/>
    </source>
</evidence>
<keyword evidence="4 7" id="KW-0436">Ligase</keyword>
<keyword evidence="3 7" id="KW-0963">Cytoplasm</keyword>
<dbReference type="InterPro" id="IPR036615">
    <property type="entry name" value="Mur_ligase_C_dom_sf"/>
</dbReference>
<dbReference type="GO" id="GO:0008360">
    <property type="term" value="P:regulation of cell shape"/>
    <property type="evidence" value="ECO:0007669"/>
    <property type="project" value="UniProtKB-KW"/>
</dbReference>
<evidence type="ECO:0000256" key="5">
    <source>
        <dbReference type="ARBA" id="ARBA00022741"/>
    </source>
</evidence>
<keyword evidence="6 7" id="KW-0067">ATP-binding</keyword>
<name>A0A124FFZ1_9THEM</name>
<gene>
    <name evidence="7" type="primary">murD</name>
    <name evidence="11" type="ORF">XD57_0922</name>
</gene>
<dbReference type="AlphaFoldDB" id="A0A124FFZ1"/>
<dbReference type="HAMAP" id="MF_00639">
    <property type="entry name" value="MurD"/>
    <property type="match status" value="1"/>
</dbReference>
<dbReference type="SUPFAM" id="SSF53623">
    <property type="entry name" value="MurD-like peptide ligases, catalytic domain"/>
    <property type="match status" value="1"/>
</dbReference>
<comment type="pathway">
    <text evidence="2 7 8">Cell wall biogenesis; peptidoglycan biosynthesis.</text>
</comment>
<dbReference type="EC" id="6.3.2.9" evidence="7 8"/>
<dbReference type="PATRIC" id="fig|93930.3.peg.1777"/>
<dbReference type="PANTHER" id="PTHR43692">
    <property type="entry name" value="UDP-N-ACETYLMURAMOYLALANINE--D-GLUTAMATE LIGASE"/>
    <property type="match status" value="1"/>
</dbReference>
<dbReference type="GO" id="GO:0005737">
    <property type="term" value="C:cytoplasm"/>
    <property type="evidence" value="ECO:0007669"/>
    <property type="project" value="UniProtKB-SubCell"/>
</dbReference>
<dbReference type="Pfam" id="PF02875">
    <property type="entry name" value="Mur_ligase_C"/>
    <property type="match status" value="1"/>
</dbReference>
<dbReference type="Gene3D" id="3.40.50.720">
    <property type="entry name" value="NAD(P)-binding Rossmann-like Domain"/>
    <property type="match status" value="1"/>
</dbReference>
<evidence type="ECO:0000256" key="3">
    <source>
        <dbReference type="ARBA" id="ARBA00022490"/>
    </source>
</evidence>
<reference evidence="11 12" key="1">
    <citation type="journal article" date="2015" name="MBio">
        <title>Genome-Resolved Metagenomic Analysis Reveals Roles for Candidate Phyla and Other Microbial Community Members in Biogeochemical Transformations in Oil Reservoirs.</title>
        <authorList>
            <person name="Hu P."/>
            <person name="Tom L."/>
            <person name="Singh A."/>
            <person name="Thomas B.C."/>
            <person name="Baker B.J."/>
            <person name="Piceno Y.M."/>
            <person name="Andersen G.L."/>
            <person name="Banfield J.F."/>
        </authorList>
    </citation>
    <scope>NUCLEOTIDE SEQUENCE [LARGE SCALE GENOMIC DNA]</scope>
    <source>
        <strain evidence="11">46_26</strain>
    </source>
</reference>
<accession>A0A124FFZ1</accession>
<keyword evidence="7 8" id="KW-0133">Cell shape</keyword>
<evidence type="ECO:0000256" key="4">
    <source>
        <dbReference type="ARBA" id="ARBA00022598"/>
    </source>
</evidence>
<dbReference type="SUPFAM" id="SSF53244">
    <property type="entry name" value="MurD-like peptide ligases, peptide-binding domain"/>
    <property type="match status" value="1"/>
</dbReference>
<dbReference type="InterPro" id="IPR013221">
    <property type="entry name" value="Mur_ligase_cen"/>
</dbReference>
<keyword evidence="7 8" id="KW-0132">Cell division</keyword>
<keyword evidence="7 8" id="KW-0131">Cell cycle</keyword>
<dbReference type="EMBL" id="LGFG01000068">
    <property type="protein sequence ID" value="KUK22974.1"/>
    <property type="molecule type" value="Genomic_DNA"/>
</dbReference>
<sequence length="430" mass="49171">MRIGFLGFGKSNRSLLKYLLKHQEAKFFVSEAKTLDGETKKFLEEHSVEYEEGGHTEKLLDCDVVYVSPGIKPDTSMIELLSSRGAKLSTELQFFLDNVDPKKVVGITGTDGKSTATALMHHVLSERGFKSFLGGNFGTPAVEALEGEYDYYVLEMSSFQLFWSERPYLSNFLVLNISEDHLDWHSSFEEYVDSKLKPVFLQTEGDLFVYNKHIERLKDLEGVRSRKIPFWTDENFATEKELIVRGKRYTLPGNYPYQMRENVLAVSVLYMEMFNELESFLELLRDFKPLPHRMEYLGQIDGRHFYNDSKATSTHAVLGALSNFDKVVLIMCGIGKKENYSLFVEKASPKLKHLIMFGEISKELAPFVGKIPHSIVENMEEAFETALEVSEKGDVILLSPGGASFDMYENYAKRGEHFREIFKRHGGDEV</sequence>
<dbReference type="GO" id="GO:0005524">
    <property type="term" value="F:ATP binding"/>
    <property type="evidence" value="ECO:0007669"/>
    <property type="project" value="UniProtKB-UniRule"/>
</dbReference>
<dbReference type="GO" id="GO:0051301">
    <property type="term" value="P:cell division"/>
    <property type="evidence" value="ECO:0007669"/>
    <property type="project" value="UniProtKB-KW"/>
</dbReference>
<dbReference type="InterPro" id="IPR005762">
    <property type="entry name" value="MurD"/>
</dbReference>
<keyword evidence="7 8" id="KW-0961">Cell wall biogenesis/degradation</keyword>
<protein>
    <recommendedName>
        <fullName evidence="7 8">UDP-N-acetylmuramoylalanine--D-glutamate ligase</fullName>
        <ecNumber evidence="7 8">6.3.2.9</ecNumber>
    </recommendedName>
    <alternativeName>
        <fullName evidence="7">D-glutamic acid-adding enzyme</fullName>
    </alternativeName>
    <alternativeName>
        <fullName evidence="7">UDP-N-acetylmuramoyl-L-alanyl-D-glutamate synthetase</fullName>
    </alternativeName>
</protein>
<evidence type="ECO:0000313" key="11">
    <source>
        <dbReference type="EMBL" id="KUK22974.1"/>
    </source>
</evidence>
<feature type="domain" description="Mur ligase central" evidence="10">
    <location>
        <begin position="107"/>
        <end position="220"/>
    </location>
</feature>
<organism evidence="11 12">
    <name type="scientific">Thermotoga petrophila</name>
    <dbReference type="NCBI Taxonomy" id="93929"/>
    <lineage>
        <taxon>Bacteria</taxon>
        <taxon>Thermotogati</taxon>
        <taxon>Thermotogota</taxon>
        <taxon>Thermotogae</taxon>
        <taxon>Thermotogales</taxon>
        <taxon>Thermotogaceae</taxon>
        <taxon>Thermotoga</taxon>
    </lineage>
</organism>
<evidence type="ECO:0000256" key="7">
    <source>
        <dbReference type="HAMAP-Rule" id="MF_00639"/>
    </source>
</evidence>
<evidence type="ECO:0000256" key="2">
    <source>
        <dbReference type="ARBA" id="ARBA00004752"/>
    </source>
</evidence>